<reference evidence="1 2" key="1">
    <citation type="submission" date="2022-11" db="EMBL/GenBank/DDBJ databases">
        <title>Draft genome sequence of Saccharopolyspora sp. WRP15-2 isolated from rhizosphere soils of wild rice in Thailand.</title>
        <authorList>
            <person name="Duangmal K."/>
            <person name="Kammanee S."/>
            <person name="Muangham S."/>
        </authorList>
    </citation>
    <scope>NUCLEOTIDE SEQUENCE [LARGE SCALE GENOMIC DNA]</scope>
    <source>
        <strain evidence="1 2">WRP15-2</strain>
    </source>
</reference>
<dbReference type="EMBL" id="JAQGLA010000089">
    <property type="protein sequence ID" value="MDA3630152.1"/>
    <property type="molecule type" value="Genomic_DNA"/>
</dbReference>
<sequence length="196" mass="22015">MPIAYGDESFREHSEHGFYVLTGVVFEPRMLDEAHETLLSLKGRRQKLHWHGMDAAEQQRVVKKLADLEGMHIVVIGSPVPLQKQERARAMCLNQLVVELFVVELYSLGIDLLVLEGRSPDLNQRDLRTVAGARQRLLPKAAKFRVDHSPGDAQPLLWAADIVAGVCRAAHLGKTEHREMLANRVYDVEISTGCHP</sequence>
<gene>
    <name evidence="1" type="ORF">OU415_32315</name>
</gene>
<evidence type="ECO:0000313" key="1">
    <source>
        <dbReference type="EMBL" id="MDA3630152.1"/>
    </source>
</evidence>
<evidence type="ECO:0008006" key="3">
    <source>
        <dbReference type="Google" id="ProtNLM"/>
    </source>
</evidence>
<comment type="caution">
    <text evidence="1">The sequence shown here is derived from an EMBL/GenBank/DDBJ whole genome shotgun (WGS) entry which is preliminary data.</text>
</comment>
<name>A0ABT4VA27_9PSEU</name>
<dbReference type="Proteomes" id="UP001210380">
    <property type="component" value="Unassembled WGS sequence"/>
</dbReference>
<evidence type="ECO:0000313" key="2">
    <source>
        <dbReference type="Proteomes" id="UP001210380"/>
    </source>
</evidence>
<proteinExistence type="predicted"/>
<protein>
    <recommendedName>
        <fullName evidence="3">DUF3800 domain-containing protein</fullName>
    </recommendedName>
</protein>
<dbReference type="RefSeq" id="WP_270953291.1">
    <property type="nucleotide sequence ID" value="NZ_JAQGLA010000089.1"/>
</dbReference>
<organism evidence="1 2">
    <name type="scientific">Saccharopolyspora oryzae</name>
    <dbReference type="NCBI Taxonomy" id="2997343"/>
    <lineage>
        <taxon>Bacteria</taxon>
        <taxon>Bacillati</taxon>
        <taxon>Actinomycetota</taxon>
        <taxon>Actinomycetes</taxon>
        <taxon>Pseudonocardiales</taxon>
        <taxon>Pseudonocardiaceae</taxon>
        <taxon>Saccharopolyspora</taxon>
    </lineage>
</organism>
<accession>A0ABT4VA27</accession>
<keyword evidence="2" id="KW-1185">Reference proteome</keyword>